<feature type="non-terminal residue" evidence="2">
    <location>
        <position position="1"/>
    </location>
</feature>
<dbReference type="EMBL" id="JAPTMU010000021">
    <property type="protein sequence ID" value="KAJ4925621.1"/>
    <property type="molecule type" value="Genomic_DNA"/>
</dbReference>
<gene>
    <name evidence="2" type="ORF">JOQ06_018347</name>
</gene>
<evidence type="ECO:0000313" key="3">
    <source>
        <dbReference type="Proteomes" id="UP001219934"/>
    </source>
</evidence>
<reference evidence="2" key="1">
    <citation type="submission" date="2022-11" db="EMBL/GenBank/DDBJ databases">
        <title>Chromosome-level genome of Pogonophryne albipinna.</title>
        <authorList>
            <person name="Jo E."/>
        </authorList>
    </citation>
    <scope>NUCLEOTIDE SEQUENCE</scope>
    <source>
        <strain evidence="2">SGF0006</strain>
        <tissue evidence="2">Muscle</tissue>
    </source>
</reference>
<name>A0AAD6AJ36_9TELE</name>
<dbReference type="AlphaFoldDB" id="A0AAD6AJ36"/>
<sequence length="747" mass="84507">QWWDVGKVKIKQLCLQYTFNVTKDMARSLRALEREVVELQGLADSTGEREHVEVFKSKSSALSDLLGFSAQGALVRSRFQNIVKMDAPSHFFFGLERKNGQRRLMHSLRSNAGQLLQESADIRQCAVEFYKELYRTEFQAEPEVAQSFYEGLPNVPEEDHAELEAELSAKELQEALQSMQSGKAPGIDGLPADFYKALWPVIGDDLLSVLRDSLSNGRLPLSCRRAVLTLLPKKGDLQEIKNWRPVSLLCTDYKLLSKVLATRLRKVMEHVIHVDQTYCVPSRLITDNVTLIRDVLDLSGSLGCELGLISLDQEKAFDRVEHQYLWQTLEAFGFSSGLIAKIQVLYRDIESVLKINGSLCAPFEAQRGVRQGCSLSGMLYSLAIELFLHRLRSKLQGFSFPGWRILILNNLVSSMLAHRLACTDPPVNLLSRVQALMVDFFWDRMHWVPQSVLFLPKEEGGHGLVHLASRGAAFRLRFVQRFLTGPADLVWRPVARALLERCGGLGLAESLFLMDLKGLRLNNLSGFYGGLFKVWGLLKKERPECCGSLFWLLREPVVRGSRFVCGVGPSLQQRLCEERILMLGQVVEVCGPRLDNAACLASRLSLWSVRVVSLLLQSWKQQLSQSELALIAAHCNGLKSPNDNDSFPEMQCFPDLSSEGFLLKLENFTDFKFSTMSNKTFYFLVTKVLNQSRLQERVDTRWRAHLGLTEAQRPEWRALHKPPLTKRGGDLQWRILHATIAVNAFVS</sequence>
<organism evidence="2 3">
    <name type="scientific">Pogonophryne albipinna</name>
    <dbReference type="NCBI Taxonomy" id="1090488"/>
    <lineage>
        <taxon>Eukaryota</taxon>
        <taxon>Metazoa</taxon>
        <taxon>Chordata</taxon>
        <taxon>Craniata</taxon>
        <taxon>Vertebrata</taxon>
        <taxon>Euteleostomi</taxon>
        <taxon>Actinopterygii</taxon>
        <taxon>Neopterygii</taxon>
        <taxon>Teleostei</taxon>
        <taxon>Neoteleostei</taxon>
        <taxon>Acanthomorphata</taxon>
        <taxon>Eupercaria</taxon>
        <taxon>Perciformes</taxon>
        <taxon>Notothenioidei</taxon>
        <taxon>Pogonophryne</taxon>
    </lineage>
</organism>
<dbReference type="SUPFAM" id="SSF56672">
    <property type="entry name" value="DNA/RNA polymerases"/>
    <property type="match status" value="1"/>
</dbReference>
<evidence type="ECO:0000313" key="2">
    <source>
        <dbReference type="EMBL" id="KAJ4925621.1"/>
    </source>
</evidence>
<protein>
    <recommendedName>
        <fullName evidence="1">Reverse transcriptase domain-containing protein</fullName>
    </recommendedName>
</protein>
<dbReference type="InterPro" id="IPR043502">
    <property type="entry name" value="DNA/RNA_pol_sf"/>
</dbReference>
<dbReference type="Pfam" id="PF00078">
    <property type="entry name" value="RVT_1"/>
    <property type="match status" value="1"/>
</dbReference>
<feature type="domain" description="Reverse transcriptase" evidence="1">
    <location>
        <begin position="212"/>
        <end position="452"/>
    </location>
</feature>
<dbReference type="InterPro" id="IPR000477">
    <property type="entry name" value="RT_dom"/>
</dbReference>
<accession>A0AAD6AJ36</accession>
<dbReference type="PROSITE" id="PS50878">
    <property type="entry name" value="RT_POL"/>
    <property type="match status" value="1"/>
</dbReference>
<dbReference type="CDD" id="cd01650">
    <property type="entry name" value="RT_nLTR_like"/>
    <property type="match status" value="1"/>
</dbReference>
<comment type="caution">
    <text evidence="2">The sequence shown here is derived from an EMBL/GenBank/DDBJ whole genome shotgun (WGS) entry which is preliminary data.</text>
</comment>
<dbReference type="Proteomes" id="UP001219934">
    <property type="component" value="Unassembled WGS sequence"/>
</dbReference>
<evidence type="ECO:0000259" key="1">
    <source>
        <dbReference type="PROSITE" id="PS50878"/>
    </source>
</evidence>
<keyword evidence="3" id="KW-1185">Reference proteome</keyword>
<proteinExistence type="predicted"/>
<feature type="non-terminal residue" evidence="2">
    <location>
        <position position="747"/>
    </location>
</feature>
<dbReference type="PANTHER" id="PTHR19446">
    <property type="entry name" value="REVERSE TRANSCRIPTASES"/>
    <property type="match status" value="1"/>
</dbReference>